<dbReference type="SMART" id="SM00869">
    <property type="entry name" value="Autotransporter"/>
    <property type="match status" value="1"/>
</dbReference>
<dbReference type="Proteomes" id="UP000063275">
    <property type="component" value="Chromosome"/>
</dbReference>
<dbReference type="OrthoDB" id="78031at2"/>
<dbReference type="EMBL" id="CP013331">
    <property type="protein sequence ID" value="ALQ41016.1"/>
    <property type="molecule type" value="Genomic_DNA"/>
</dbReference>
<evidence type="ECO:0000313" key="3">
    <source>
        <dbReference type="Proteomes" id="UP000063275"/>
    </source>
</evidence>
<evidence type="ECO:0000313" key="2">
    <source>
        <dbReference type="EMBL" id="ALQ41016.1"/>
    </source>
</evidence>
<dbReference type="RefSeq" id="WP_029492776.1">
    <property type="nucleotide sequence ID" value="NZ_ATKF01000023.1"/>
</dbReference>
<dbReference type="InterPro" id="IPR036709">
    <property type="entry name" value="Autotransporte_beta_dom_sf"/>
</dbReference>
<gene>
    <name evidence="2" type="ORF">RN87_10890</name>
</gene>
<name>A0A0S2ZQ60_9FUSO</name>
<feature type="domain" description="Autotransporter" evidence="1">
    <location>
        <begin position="1832"/>
        <end position="2125"/>
    </location>
</feature>
<dbReference type="NCBIfam" id="NF033175">
    <property type="entry name" value="fuso_auto_Nterm"/>
    <property type="match status" value="1"/>
</dbReference>
<dbReference type="InterPro" id="IPR005546">
    <property type="entry name" value="Autotransporte_beta"/>
</dbReference>
<evidence type="ECO:0000259" key="1">
    <source>
        <dbReference type="PROSITE" id="PS51208"/>
    </source>
</evidence>
<dbReference type="Pfam" id="PF03797">
    <property type="entry name" value="Autotransporter"/>
    <property type="match status" value="1"/>
</dbReference>
<dbReference type="InterPro" id="IPR053787">
    <property type="entry name" value="Autotransptr-assoc_N"/>
</dbReference>
<accession>A0A0S2ZQ60</accession>
<protein>
    <recommendedName>
        <fullName evidence="1">Autotransporter domain-containing protein</fullName>
    </recommendedName>
</protein>
<dbReference type="SUPFAM" id="SSF103515">
    <property type="entry name" value="Autotransporter"/>
    <property type="match status" value="1"/>
</dbReference>
<reference evidence="2 3" key="1">
    <citation type="submission" date="2015-11" db="EMBL/GenBank/DDBJ databases">
        <authorList>
            <person name="Zhang Y."/>
            <person name="Guo Z."/>
        </authorList>
    </citation>
    <scope>NUCLEOTIDE SEQUENCE [LARGE SCALE GENOMIC DNA]</scope>
    <source>
        <strain evidence="2 3">ChDC F174</strain>
    </source>
</reference>
<sequence>MGNNNLYKVENTLRSIAKRYKSVKYSLGLAILFLMMGVSAFSEEVVAQEGVMSSEQIEASKDNLKDSIGSLRSKIETARQENEKGLAGLRLELIQLMEQGDQVVKSPWMSWQFGANYMYSKWNGTYKGRGDKAEKYPFEGVFERDANLFNRYMPTTSDNYSLLSKSSNPRSAASNARQGFSNYGLASNVPVLEPPVETEVNAGINPKSINKVPLNIAAKVANSPVLPEAVKFAPIDPTIAIPADPALPAPPSFKVIVGADCNSGDGISCAGGSRVLRGTAGTDGYEFLQYTWQSSNEAQGLAFKWFDAVTGGTKIYGAGAALGAATSVTVGTDTFAGTSRTSGTTISINSYNGLTGLSSSTNTTPVDRNKQYFLVGGSRAIEADMAGGGGAVINKGTVNLGGILTLGMVTQTSSSTNHVINDGTITDVNEKNDTYVQNVKNIYNTDTDADGINDALKIYGPVSEVYNVKLSDDGYVGYKIGIAVVPENTGTDKTIAKNTGNINFYGANSIGMYVYLPTTLGATNTKFDGDFINKGNITLSGKESYGMKLAGQTGANATYENAGTITLKKNIKDAADGSAGMALMADNTVVNVNLAAGVAKNSGTIKLANVKNSLGTYVNINSDITNTATGKIDINSTIAELTAAEKRAGKKQPVNIGMRSDTNANAKVINNGTITINGAYAIGMLANGSKLVNTKTISSTKVKNGVGIVGINHANVENRGIIKVVGTGNTNNIGVFLNSGSIGTVGTIPAGGSAPSIEVSGNNSTGALVTGTGSSLTMKGNVTVSGNSITGIVANGTTVKLEGDGIVKVDNNGAVAGQLNKKGSYGIVVKGTAGNFEGKGTTANVKITTDKSIGLYSEGNLTVKKANVTATAGAINFFAKGGKINITHGGTTETGQKSLLFYTSNSGKVILGNGGQLVAKIKGGATPSTRGTAFYYVSPTRYGAFNRGAIQQYFNNTFGNGTSTLNNLKLNMEQGSRLFVASNVGMNLSNTSATNLMTGITNAPTITGSNYKTFMLYLSKLTIDQAVNLNDPNSNYAKLEIANSSIENANVMSGTKNRQVAIAQENGNDTSGKGYNATEVTLVNKASGKINLTGAETTGIYAKRGMIYNEGKISVGKKSTGIYLVEDNRSPAAATAGATAINKSTGVITIGEDSTGIFYKVAPDNADGKGNNTAISGGITNEGKIESSTNNVIAMSFDSPYSSKTVKNAQTGVIDLKGQNSTGMFATGAGTYTALNEGKINLASSTNVNKPNIGMYTDKTSIILENKGTIAGGDKTVGIYGNSVKLGSGAVTKIGSGGTGVYSKGGNVTISGGTLSVGENGAIGSNDAVGVYYVGAGGTIVNNAANVNIGNSAYGFVVQNKNGAAVALRTNTPNVTLKNDSVYAYSNNRAGSVINTSVLNSTGNGNYGVYSAGTVINNGNINFGTGIGNVGVYSILGGTATNNSVITIGASDAAAEKFGIGMAAGYRSSDSGHVINGPTGVINVNGKNSIGMYATGPLSTATNKGTINLSADNTVGMYIDNGATGINEGTITTVGSPKGVKGVVLSNNSKFINRAGARININSAEGYGLFRVNTPEANITIVNYGDITVSGGATAKGVFDPTGGKPLEKTAGGVTLKSPKGTNNVNITVNGKPAPNVEKVTNPVGHRGDALVSSLGMYVDTLRGTNPINGLNNLNVKKAELLYGVDAAEKSTSKYFEVSGKILKPYQNAVKNAQGIKWSHNSAALTWMALPSVDANGVPLKVGMAKIPYTEFAGNEASPVDKKDTYNFLNGLEQRYGVEAIGTRENQVFQKLNSIGNNEQVLFFQATDEMMGHQYANVQQRVQATGNILDKEFDYLKNEWQTASKDSNKIKTFGTRGDYKTETAGVIDYKYNAYGVAYVHENEDIKLGRGIGWYSGIVHNRIKFKDIGRSREDQLQGKIGLYKSVPFDDNNSLNWTISGDIFVGHNRMHRRFLVVDEVFGAKARYYNYGISIKNEIGKDFRLSESFSLRPYAALDLEYGRISKIREKAGEIKLEVKHNDYISVKPEVGAELAFKHYFGRKTFKAGLGVAYENELGRVANGKNKARVADTTADWFNIRGEKEDRRGNVKFDLNLGLDNQRFGVTGNVGYDTKGQNVRGGVGLRVIF</sequence>
<dbReference type="KEGG" id="fhw:RN87_10890"/>
<organism evidence="2">
    <name type="scientific">Fusobacterium hwasookii ChDC F174</name>
    <dbReference type="NCBI Taxonomy" id="1307442"/>
    <lineage>
        <taxon>Bacteria</taxon>
        <taxon>Fusobacteriati</taxon>
        <taxon>Fusobacteriota</taxon>
        <taxon>Fusobacteriia</taxon>
        <taxon>Fusobacteriales</taxon>
        <taxon>Fusobacteriaceae</taxon>
        <taxon>Fusobacterium</taxon>
    </lineage>
</organism>
<proteinExistence type="predicted"/>
<dbReference type="PROSITE" id="PS51208">
    <property type="entry name" value="AUTOTRANSPORTER"/>
    <property type="match status" value="1"/>
</dbReference>